<accession>A0ABV7A6P3</accession>
<proteinExistence type="predicted"/>
<dbReference type="InterPro" id="IPR021695">
    <property type="entry name" value="Phage_KPP10_Orf10"/>
</dbReference>
<dbReference type="NCBIfam" id="NF047581">
    <property type="entry name" value="gp105_phage_fam"/>
    <property type="match status" value="1"/>
</dbReference>
<evidence type="ECO:0000313" key="2">
    <source>
        <dbReference type="Proteomes" id="UP001595387"/>
    </source>
</evidence>
<protein>
    <submittedName>
        <fullName evidence="1">Phage structural protein</fullName>
    </submittedName>
</protein>
<sequence length="133" mass="14559">MPVGTYDSSKVILTVDNTHITGLADGTFISFESAADGFSYVVGANPGDVVVSETNDETRTATVVLQATSPYVKFLDDIAKSKRMVPVYCMNNNEPKEKAGGTMARIQRPASRSYGKEAENREYTIVVFDYTEE</sequence>
<dbReference type="EMBL" id="JBHRRZ010000015">
    <property type="protein sequence ID" value="MFC2948533.1"/>
    <property type="molecule type" value="Genomic_DNA"/>
</dbReference>
<dbReference type="RefSeq" id="WP_390305626.1">
    <property type="nucleotide sequence ID" value="NZ_JBHRRZ010000015.1"/>
</dbReference>
<reference evidence="2" key="1">
    <citation type="journal article" date="2019" name="Int. J. Syst. Evol. Microbiol.">
        <title>The Global Catalogue of Microorganisms (GCM) 10K type strain sequencing project: providing services to taxonomists for standard genome sequencing and annotation.</title>
        <authorList>
            <consortium name="The Broad Institute Genomics Platform"/>
            <consortium name="The Broad Institute Genome Sequencing Center for Infectious Disease"/>
            <person name="Wu L."/>
            <person name="Ma J."/>
        </authorList>
    </citation>
    <scope>NUCLEOTIDE SEQUENCE [LARGE SCALE GENOMIC DNA]</scope>
    <source>
        <strain evidence="2">KCTC 13193</strain>
    </source>
</reference>
<keyword evidence="2" id="KW-1185">Reference proteome</keyword>
<organism evidence="1 2">
    <name type="scientific">Virgibacillus sediminis</name>
    <dbReference type="NCBI Taxonomy" id="202260"/>
    <lineage>
        <taxon>Bacteria</taxon>
        <taxon>Bacillati</taxon>
        <taxon>Bacillota</taxon>
        <taxon>Bacilli</taxon>
        <taxon>Bacillales</taxon>
        <taxon>Bacillaceae</taxon>
        <taxon>Virgibacillus</taxon>
    </lineage>
</organism>
<gene>
    <name evidence="1" type="ORF">ACFODW_09295</name>
</gene>
<evidence type="ECO:0000313" key="1">
    <source>
        <dbReference type="EMBL" id="MFC2948533.1"/>
    </source>
</evidence>
<dbReference type="Proteomes" id="UP001595387">
    <property type="component" value="Unassembled WGS sequence"/>
</dbReference>
<comment type="caution">
    <text evidence="1">The sequence shown here is derived from an EMBL/GenBank/DDBJ whole genome shotgun (WGS) entry which is preliminary data.</text>
</comment>
<name>A0ABV7A6P3_9BACI</name>